<dbReference type="RefSeq" id="WP_284922196.1">
    <property type="nucleotide sequence ID" value="NZ_CP126980.1"/>
</dbReference>
<accession>A0ABY8WUD6</accession>
<keyword evidence="3" id="KW-0067">ATP-binding</keyword>
<dbReference type="Proteomes" id="UP001240150">
    <property type="component" value="Chromosome"/>
</dbReference>
<gene>
    <name evidence="3" type="ORF">ACTOB_004386</name>
</gene>
<dbReference type="SUPFAM" id="SSF55874">
    <property type="entry name" value="ATPase domain of HSP90 chaperone/DNA topoisomerase II/histidine kinase"/>
    <property type="match status" value="1"/>
</dbReference>
<evidence type="ECO:0000259" key="2">
    <source>
        <dbReference type="Pfam" id="PF13581"/>
    </source>
</evidence>
<proteinExistence type="predicted"/>
<dbReference type="InterPro" id="IPR050267">
    <property type="entry name" value="Anti-sigma-factor_SerPK"/>
</dbReference>
<dbReference type="PANTHER" id="PTHR35526">
    <property type="entry name" value="ANTI-SIGMA-F FACTOR RSBW-RELATED"/>
    <property type="match status" value="1"/>
</dbReference>
<dbReference type="Pfam" id="PF13581">
    <property type="entry name" value="HATPase_c_2"/>
    <property type="match status" value="1"/>
</dbReference>
<dbReference type="Gene3D" id="3.30.565.10">
    <property type="entry name" value="Histidine kinase-like ATPase, C-terminal domain"/>
    <property type="match status" value="1"/>
</dbReference>
<protein>
    <submittedName>
        <fullName evidence="3">ATP-binding protein</fullName>
        <ecNumber evidence="3">2.7.13.3</ecNumber>
    </submittedName>
</protein>
<dbReference type="PANTHER" id="PTHR35526:SF3">
    <property type="entry name" value="ANTI-SIGMA-F FACTOR RSBW"/>
    <property type="match status" value="1"/>
</dbReference>
<dbReference type="EC" id="2.7.13.3" evidence="3"/>
<dbReference type="InterPro" id="IPR036890">
    <property type="entry name" value="HATPase_C_sf"/>
</dbReference>
<evidence type="ECO:0000313" key="3">
    <source>
        <dbReference type="EMBL" id="WIN00667.1"/>
    </source>
</evidence>
<reference evidence="3 4" key="1">
    <citation type="submission" date="2023-06" db="EMBL/GenBank/DDBJ databases">
        <authorList>
            <person name="Yushchuk O."/>
            <person name="Binda E."/>
            <person name="Ruckert-Reed C."/>
            <person name="Fedorenko V."/>
            <person name="Kalinowski J."/>
            <person name="Marinelli F."/>
        </authorList>
    </citation>
    <scope>NUCLEOTIDE SEQUENCE [LARGE SCALE GENOMIC DNA]</scope>
    <source>
        <strain evidence="3 4">NRRL 3884</strain>
    </source>
</reference>
<name>A0ABY8WUD6_9ACTN</name>
<dbReference type="InterPro" id="IPR003594">
    <property type="entry name" value="HATPase_dom"/>
</dbReference>
<keyword evidence="1" id="KW-0418">Kinase</keyword>
<evidence type="ECO:0000256" key="1">
    <source>
        <dbReference type="ARBA" id="ARBA00022527"/>
    </source>
</evidence>
<dbReference type="GO" id="GO:0004673">
    <property type="term" value="F:protein histidine kinase activity"/>
    <property type="evidence" value="ECO:0007669"/>
    <property type="project" value="UniProtKB-EC"/>
</dbReference>
<sequence length="125" mass="13309">MPEITRDFTRADLPALRTEVERFGTAQGLDGLALYRFVAAVHELATNAIRHGGGAGHLYLGHSGTALRCRVTDRGPGFPDPGHELTPPDSRALNGRGLWYVRNVAATLDISSDPTGTSVTVTMPG</sequence>
<keyword evidence="4" id="KW-1185">Reference proteome</keyword>
<organism evidence="3 4">
    <name type="scientific">Actinoplanes oblitus</name>
    <dbReference type="NCBI Taxonomy" id="3040509"/>
    <lineage>
        <taxon>Bacteria</taxon>
        <taxon>Bacillati</taxon>
        <taxon>Actinomycetota</taxon>
        <taxon>Actinomycetes</taxon>
        <taxon>Micromonosporales</taxon>
        <taxon>Micromonosporaceae</taxon>
        <taxon>Actinoplanes</taxon>
    </lineage>
</organism>
<dbReference type="GO" id="GO:0005524">
    <property type="term" value="F:ATP binding"/>
    <property type="evidence" value="ECO:0007669"/>
    <property type="project" value="UniProtKB-KW"/>
</dbReference>
<dbReference type="CDD" id="cd16936">
    <property type="entry name" value="HATPase_RsbW-like"/>
    <property type="match status" value="1"/>
</dbReference>
<keyword evidence="3" id="KW-0547">Nucleotide-binding</keyword>
<dbReference type="EMBL" id="CP126980">
    <property type="protein sequence ID" value="WIN00667.1"/>
    <property type="molecule type" value="Genomic_DNA"/>
</dbReference>
<keyword evidence="3" id="KW-0808">Transferase</keyword>
<feature type="domain" description="Histidine kinase/HSP90-like ATPase" evidence="2">
    <location>
        <begin position="11"/>
        <end position="122"/>
    </location>
</feature>
<keyword evidence="1" id="KW-0723">Serine/threonine-protein kinase</keyword>
<evidence type="ECO:0000313" key="4">
    <source>
        <dbReference type="Proteomes" id="UP001240150"/>
    </source>
</evidence>